<dbReference type="FunFam" id="3.40.50.720:FF:000047">
    <property type="entry name" value="NADP-dependent L-serine/L-allo-threonine dehydrogenase"/>
    <property type="match status" value="1"/>
</dbReference>
<keyword evidence="2" id="KW-0560">Oxidoreductase</keyword>
<reference evidence="5 6" key="1">
    <citation type="submission" date="2018-02" db="EMBL/GenBank/DDBJ databases">
        <title>Comparative genomes isolates from brazilian mangrove.</title>
        <authorList>
            <person name="Araujo J.E."/>
            <person name="Taketani R.G."/>
            <person name="Silva M.C.P."/>
            <person name="Loureco M.V."/>
            <person name="Andreote F.D."/>
        </authorList>
    </citation>
    <scope>NUCLEOTIDE SEQUENCE [LARGE SCALE GENOMIC DNA]</scope>
    <source>
        <strain evidence="5 6">Hex-1 MGV</strain>
    </source>
</reference>
<dbReference type="CDD" id="cd05233">
    <property type="entry name" value="SDR_c"/>
    <property type="match status" value="1"/>
</dbReference>
<proteinExistence type="inferred from homology"/>
<dbReference type="PRINTS" id="PR00080">
    <property type="entry name" value="SDRFAMILY"/>
</dbReference>
<evidence type="ECO:0000313" key="6">
    <source>
        <dbReference type="Proteomes" id="UP000238322"/>
    </source>
</evidence>
<comment type="caution">
    <text evidence="5">The sequence shown here is derived from an EMBL/GenBank/DDBJ whole genome shotgun (WGS) entry which is preliminary data.</text>
</comment>
<evidence type="ECO:0000256" key="1">
    <source>
        <dbReference type="ARBA" id="ARBA00006484"/>
    </source>
</evidence>
<evidence type="ECO:0000259" key="4">
    <source>
        <dbReference type="SMART" id="SM00822"/>
    </source>
</evidence>
<protein>
    <submittedName>
        <fullName evidence="5">Oxidoreductase</fullName>
    </submittedName>
</protein>
<dbReference type="PROSITE" id="PS00061">
    <property type="entry name" value="ADH_SHORT"/>
    <property type="match status" value="1"/>
</dbReference>
<feature type="domain" description="Ketoreductase" evidence="4">
    <location>
        <begin position="6"/>
        <end position="184"/>
    </location>
</feature>
<dbReference type="Pfam" id="PF00106">
    <property type="entry name" value="adh_short"/>
    <property type="match status" value="1"/>
</dbReference>
<dbReference type="InterPro" id="IPR002347">
    <property type="entry name" value="SDR_fam"/>
</dbReference>
<evidence type="ECO:0000313" key="5">
    <source>
        <dbReference type="EMBL" id="PQO34128.1"/>
    </source>
</evidence>
<dbReference type="OrthoDB" id="9775296at2"/>
<dbReference type="InterPro" id="IPR020904">
    <property type="entry name" value="Sc_DH/Rdtase_CS"/>
</dbReference>
<dbReference type="EMBL" id="PUHY01000010">
    <property type="protein sequence ID" value="PQO34128.1"/>
    <property type="molecule type" value="Genomic_DNA"/>
</dbReference>
<name>A0A2S8FPQ8_9BACT</name>
<sequence length="241" mass="25661">MSLAGKVALVVGGGSGIGKAIALSLAADGAKVGIAGRRFEVLEEVAKESEAEIHCHSVDVSDRANVKGLFDWATKTLGPVDILVNAAGVNIKTRSMAEMTPEQWDQVMQINATGGYNLMYNALPSMRERKDGLIINISSISGKRAYALGGIAYCASKFAMTALGTAAGNEVAVDGVRITNIYPGEVDTPILAQRPSPVTEEHRARMLQPEDFSEVVLAICHLPSRAHVAELIIKPTKQEYT</sequence>
<dbReference type="SUPFAM" id="SSF51735">
    <property type="entry name" value="NAD(P)-binding Rossmann-fold domains"/>
    <property type="match status" value="1"/>
</dbReference>
<dbReference type="SMART" id="SM00822">
    <property type="entry name" value="PKS_KR"/>
    <property type="match status" value="1"/>
</dbReference>
<dbReference type="InterPro" id="IPR057326">
    <property type="entry name" value="KR_dom"/>
</dbReference>
<evidence type="ECO:0000256" key="3">
    <source>
        <dbReference type="RuleBase" id="RU000363"/>
    </source>
</evidence>
<dbReference type="PANTHER" id="PTHR43115">
    <property type="entry name" value="DEHYDROGENASE/REDUCTASE SDR FAMILY MEMBER 11"/>
    <property type="match status" value="1"/>
</dbReference>
<dbReference type="AlphaFoldDB" id="A0A2S8FPQ8"/>
<gene>
    <name evidence="5" type="ORF">C5Y83_11340</name>
</gene>
<dbReference type="PANTHER" id="PTHR43115:SF4">
    <property type="entry name" value="DEHYDROGENASE_REDUCTASE SDR FAMILY MEMBER 11"/>
    <property type="match status" value="1"/>
</dbReference>
<dbReference type="InterPro" id="IPR036291">
    <property type="entry name" value="NAD(P)-bd_dom_sf"/>
</dbReference>
<comment type="similarity">
    <text evidence="1 3">Belongs to the short-chain dehydrogenases/reductases (SDR) family.</text>
</comment>
<dbReference type="PRINTS" id="PR00081">
    <property type="entry name" value="GDHRDH"/>
</dbReference>
<dbReference type="RefSeq" id="WP_105329833.1">
    <property type="nucleotide sequence ID" value="NZ_PUHY01000010.1"/>
</dbReference>
<evidence type="ECO:0000256" key="2">
    <source>
        <dbReference type="ARBA" id="ARBA00023002"/>
    </source>
</evidence>
<accession>A0A2S8FPQ8</accession>
<organism evidence="5 6">
    <name type="scientific">Blastopirellula marina</name>
    <dbReference type="NCBI Taxonomy" id="124"/>
    <lineage>
        <taxon>Bacteria</taxon>
        <taxon>Pseudomonadati</taxon>
        <taxon>Planctomycetota</taxon>
        <taxon>Planctomycetia</taxon>
        <taxon>Pirellulales</taxon>
        <taxon>Pirellulaceae</taxon>
        <taxon>Blastopirellula</taxon>
    </lineage>
</organism>
<dbReference type="Proteomes" id="UP000238322">
    <property type="component" value="Unassembled WGS sequence"/>
</dbReference>
<dbReference type="Gene3D" id="3.40.50.720">
    <property type="entry name" value="NAD(P)-binding Rossmann-like Domain"/>
    <property type="match status" value="1"/>
</dbReference>
<dbReference type="GO" id="GO:0016616">
    <property type="term" value="F:oxidoreductase activity, acting on the CH-OH group of donors, NAD or NADP as acceptor"/>
    <property type="evidence" value="ECO:0007669"/>
    <property type="project" value="UniProtKB-ARBA"/>
</dbReference>